<dbReference type="RefSeq" id="WP_133564482.1">
    <property type="nucleotide sequence ID" value="NZ_SNZA01000006.1"/>
</dbReference>
<keyword evidence="4" id="KW-1185">Reference proteome</keyword>
<gene>
    <name evidence="3" type="ORF">C8D85_3139</name>
</gene>
<dbReference type="AlphaFoldDB" id="A0A4R6X2F0"/>
<dbReference type="Gene3D" id="1.10.287.110">
    <property type="entry name" value="DnaJ domain"/>
    <property type="match status" value="1"/>
</dbReference>
<organism evidence="3 4">
    <name type="scientific">Marinomonas communis</name>
    <dbReference type="NCBI Taxonomy" id="28254"/>
    <lineage>
        <taxon>Bacteria</taxon>
        <taxon>Pseudomonadati</taxon>
        <taxon>Pseudomonadota</taxon>
        <taxon>Gammaproteobacteria</taxon>
        <taxon>Oceanospirillales</taxon>
        <taxon>Oceanospirillaceae</taxon>
        <taxon>Marinomonas</taxon>
    </lineage>
</organism>
<dbReference type="InterPro" id="IPR001623">
    <property type="entry name" value="DnaJ_domain"/>
</dbReference>
<dbReference type="SUPFAM" id="SSF46565">
    <property type="entry name" value="Chaperone J-domain"/>
    <property type="match status" value="1"/>
</dbReference>
<dbReference type="OrthoDB" id="581986at2"/>
<dbReference type="EMBL" id="SNZA01000006">
    <property type="protein sequence ID" value="TDR06209.1"/>
    <property type="molecule type" value="Genomic_DNA"/>
</dbReference>
<evidence type="ECO:0000256" key="1">
    <source>
        <dbReference type="ARBA" id="ARBA00023186"/>
    </source>
</evidence>
<reference evidence="3 4" key="1">
    <citation type="submission" date="2019-03" db="EMBL/GenBank/DDBJ databases">
        <title>Genomic Encyclopedia of Type Strains, Phase IV (KMG-IV): sequencing the most valuable type-strain genomes for metagenomic binning, comparative biology and taxonomic classification.</title>
        <authorList>
            <person name="Goeker M."/>
        </authorList>
    </citation>
    <scope>NUCLEOTIDE SEQUENCE [LARGE SCALE GENOMIC DNA]</scope>
    <source>
        <strain evidence="3 4">DSM 5604</strain>
    </source>
</reference>
<keyword evidence="1" id="KW-0143">Chaperone</keyword>
<dbReference type="PROSITE" id="PS50076">
    <property type="entry name" value="DNAJ_2"/>
    <property type="match status" value="1"/>
</dbReference>
<dbReference type="InterPro" id="IPR021059">
    <property type="entry name" value="DnaJ-related_N"/>
</dbReference>
<dbReference type="Pfam" id="PF00226">
    <property type="entry name" value="DnaJ"/>
    <property type="match status" value="1"/>
</dbReference>
<proteinExistence type="predicted"/>
<dbReference type="Proteomes" id="UP000295729">
    <property type="component" value="Unassembled WGS sequence"/>
</dbReference>
<dbReference type="InterPro" id="IPR036869">
    <property type="entry name" value="J_dom_sf"/>
</dbReference>
<dbReference type="Pfam" id="PF12339">
    <property type="entry name" value="DNAJ_related"/>
    <property type="match status" value="1"/>
</dbReference>
<protein>
    <submittedName>
        <fullName evidence="3">DnaJ-like protein</fullName>
    </submittedName>
</protein>
<dbReference type="SMART" id="SM00271">
    <property type="entry name" value="DnaJ"/>
    <property type="match status" value="1"/>
</dbReference>
<evidence type="ECO:0000313" key="3">
    <source>
        <dbReference type="EMBL" id="TDR06209.1"/>
    </source>
</evidence>
<accession>A0A4R6X2F0</accession>
<name>A0A4R6X2F0_9GAMM</name>
<comment type="caution">
    <text evidence="3">The sequence shown here is derived from an EMBL/GenBank/DDBJ whole genome shotgun (WGS) entry which is preliminary data.</text>
</comment>
<evidence type="ECO:0000259" key="2">
    <source>
        <dbReference type="PROSITE" id="PS50076"/>
    </source>
</evidence>
<sequence length="197" mass="22600">MRNPLIPDILAILKEHSQGISEFDLLKALKARHAMLSQLAEDSNLLLFRQHFLIMNALYQLQTSLWQEEQLALEISGTRISLVYGKQHPSSSSNTNVSDSADAKLAAYYSDWDEYVKTDKEDVEQLLQSFYQGIASVDERKDALKVLALHSDFMNDKEAIKRQYRKLARDAHPDHGGDPERFISLRQAYECLMHSFV</sequence>
<evidence type="ECO:0000313" key="4">
    <source>
        <dbReference type="Proteomes" id="UP000295729"/>
    </source>
</evidence>
<dbReference type="CDD" id="cd06257">
    <property type="entry name" value="DnaJ"/>
    <property type="match status" value="1"/>
</dbReference>
<feature type="domain" description="J" evidence="2">
    <location>
        <begin position="142"/>
        <end position="197"/>
    </location>
</feature>